<dbReference type="PRINTS" id="PR00364">
    <property type="entry name" value="DISEASERSIST"/>
</dbReference>
<sequence length="890" mass="98066">MDLERLFAVSSGAAITSHAVFTNRVAELAAFRSAVQRVAALRRSSGRLTEDLGRGRDNVLAFYGMGGIGKSTLSRELQRRFDEGEVPVAERRVSARVDFADLSTFDPEVMLLRLRGCLGGLTGELHAFDLAFAAYWERKHPGQPLAEFLDRRSAIGALEDKAKLSDTIQSGLDAFLGGTGLVGAAWRLGTLVKDGVAARLAKAAVLRDCPFFEPLMTETQPDRARQFLPALLAWDLEQFQRRDDADVTIFLDTWETVQAQRREPGGVEDALSRLVYLMPNVLFVVTGRSQLSWADPERAVDLKYAGPQCWPGLDLRGGAPDQRLLGALSPEDCERYLRQRLVVEGGPAIPGPIRERIIAGSQGLPLYLDLSAEHFDSLSGRGTPQAEDFGSSLPHLVTRVIRDLDGGERQLLRAAALVTGFNRDLLHAAVPEHRDAVIHRFTARHFVREERVGWLRHSMHDTLRASVREYDSVSGDPWSAREWREAAGRIVEFFRREIAEDVAGGTTAYRSRLVEAFLDAAQLALEFSLPADWLLDVAKTVCALGQWQVLQRLESLPQAPGSAGNPVVLGCRAAYRRDVAGLGEALELLDLALAEPAPTPDTTLWLELERAEVLMRLDRNAEAQTILERLARRSDRFGRRARHWRAILDERAGRFPAVLGWAAGEDGDTPDDRRAVASMTGFVRLANAEFERAAEQFAAAVEAAREGRLPPAEALMREHLAWATAWCDPAAARGLASEALELNRRIGSLIGTARSLAACALAGVGSEQPADVLAQTRESLRLIERTGYRADALHPLLVELLLHCVTGDAAAAATVRERILTLIADNETHVHLRDVTGWWTGEPGPATTVAWLDGEENARRRWSAVLVERRDAYARRDRRAPSGQGRAILR</sequence>
<evidence type="ECO:0000313" key="2">
    <source>
        <dbReference type="Proteomes" id="UP000681340"/>
    </source>
</evidence>
<organism evidence="1 2">
    <name type="scientific">Actinoplanes auranticolor</name>
    <dbReference type="NCBI Taxonomy" id="47988"/>
    <lineage>
        <taxon>Bacteria</taxon>
        <taxon>Bacillati</taxon>
        <taxon>Actinomycetota</taxon>
        <taxon>Actinomycetes</taxon>
        <taxon>Micromonosporales</taxon>
        <taxon>Micromonosporaceae</taxon>
        <taxon>Actinoplanes</taxon>
    </lineage>
</organism>
<dbReference type="AlphaFoldDB" id="A0A919ST28"/>
<accession>A0A919ST28</accession>
<reference evidence="1" key="1">
    <citation type="submission" date="2021-03" db="EMBL/GenBank/DDBJ databases">
        <title>Whole genome shotgun sequence of Actinoplanes auranticolor NBRC 12245.</title>
        <authorList>
            <person name="Komaki H."/>
            <person name="Tamura T."/>
        </authorList>
    </citation>
    <scope>NUCLEOTIDE SEQUENCE</scope>
    <source>
        <strain evidence="1">NBRC 12245</strain>
    </source>
</reference>
<protein>
    <submittedName>
        <fullName evidence="1">ATP/GTP-binding protein</fullName>
    </submittedName>
</protein>
<dbReference type="Proteomes" id="UP000681340">
    <property type="component" value="Unassembled WGS sequence"/>
</dbReference>
<dbReference type="SUPFAM" id="SSF52540">
    <property type="entry name" value="P-loop containing nucleoside triphosphate hydrolases"/>
    <property type="match status" value="1"/>
</dbReference>
<keyword evidence="2" id="KW-1185">Reference proteome</keyword>
<gene>
    <name evidence="1" type="ORF">Aau02nite_73480</name>
</gene>
<name>A0A919ST28_9ACTN</name>
<dbReference type="EMBL" id="BOQL01000065">
    <property type="protein sequence ID" value="GIM76952.1"/>
    <property type="molecule type" value="Genomic_DNA"/>
</dbReference>
<proteinExistence type="predicted"/>
<evidence type="ECO:0000313" key="1">
    <source>
        <dbReference type="EMBL" id="GIM76952.1"/>
    </source>
</evidence>
<dbReference type="RefSeq" id="WP_212993189.1">
    <property type="nucleotide sequence ID" value="NZ_BAABEA010000009.1"/>
</dbReference>
<dbReference type="InterPro" id="IPR027417">
    <property type="entry name" value="P-loop_NTPase"/>
</dbReference>
<comment type="caution">
    <text evidence="1">The sequence shown here is derived from an EMBL/GenBank/DDBJ whole genome shotgun (WGS) entry which is preliminary data.</text>
</comment>